<reference evidence="2 3" key="1">
    <citation type="submission" date="2012-07" db="EMBL/GenBank/DDBJ databases">
        <title>Draft genome sequence of Desulfovibrio magneticus str. Maddingley MBC34 obtained from a metagenomic sequence of a methanogenic enrichment isolated from coal-seam formation water in Victoria, Australia.</title>
        <authorList>
            <person name="Greenfield P."/>
            <person name="Hendry P."/>
            <person name="Li D."/>
            <person name="Rosewarne C.P."/>
            <person name="Tran-Dinh N."/>
            <person name="Elbourne L.D.H."/>
            <person name="Paulsen I.T."/>
            <person name="Midgley D.J."/>
        </authorList>
    </citation>
    <scope>NUCLEOTIDE SEQUENCE [LARGE SCALE GENOMIC DNA]</scope>
    <source>
        <strain evidence="3">Maddingley MBC34</strain>
    </source>
</reference>
<gene>
    <name evidence="2" type="ORF">B193_2226</name>
</gene>
<evidence type="ECO:0000313" key="3">
    <source>
        <dbReference type="Proteomes" id="UP000006272"/>
    </source>
</evidence>
<dbReference type="AlphaFoldDB" id="K6GDC1"/>
<dbReference type="EMBL" id="ALAO01000176">
    <property type="protein sequence ID" value="EKO39074.1"/>
    <property type="molecule type" value="Genomic_DNA"/>
</dbReference>
<dbReference type="GO" id="GO:0006935">
    <property type="term" value="P:chemotaxis"/>
    <property type="evidence" value="ECO:0007669"/>
    <property type="project" value="InterPro"/>
</dbReference>
<sequence>MSPSLEQYFEQSVLLPEQGGGTFSEAERAFLSRYMGDDFEAALARSGLSRPAAVVTVSGEPAPDPEPAEARASADVEDAAALEASLAEARELKLVGFTVAGQELAVPIAQVQEVLRAMPLTRLPAAPAHIAGVTNLRGRVAPMVDLARIMDLCGDCAQQRFVIVCRCRGMLLGLLVEAISTMHQASGDDVEWGVEARVGVASDMVLGLLKVGERLVKILSVDSLFQKVLKS</sequence>
<dbReference type="SMART" id="SM00260">
    <property type="entry name" value="CheW"/>
    <property type="match status" value="1"/>
</dbReference>
<dbReference type="PANTHER" id="PTHR22617">
    <property type="entry name" value="CHEMOTAXIS SENSOR HISTIDINE KINASE-RELATED"/>
    <property type="match status" value="1"/>
</dbReference>
<dbReference type="InterPro" id="IPR039315">
    <property type="entry name" value="CheW"/>
</dbReference>
<dbReference type="SUPFAM" id="SSF50341">
    <property type="entry name" value="CheW-like"/>
    <property type="match status" value="1"/>
</dbReference>
<dbReference type="Proteomes" id="UP000006272">
    <property type="component" value="Unassembled WGS sequence"/>
</dbReference>
<feature type="domain" description="CheW-like" evidence="1">
    <location>
        <begin position="91"/>
        <end position="230"/>
    </location>
</feature>
<comment type="caution">
    <text evidence="2">The sequence shown here is derived from an EMBL/GenBank/DDBJ whole genome shotgun (WGS) entry which is preliminary data.</text>
</comment>
<proteinExistence type="predicted"/>
<dbReference type="PATRIC" id="fig|1206767.3.peg.2167"/>
<organism evidence="2 3">
    <name type="scientific">Solidesulfovibrio magneticus str. Maddingley MBC34</name>
    <dbReference type="NCBI Taxonomy" id="1206767"/>
    <lineage>
        <taxon>Bacteria</taxon>
        <taxon>Pseudomonadati</taxon>
        <taxon>Thermodesulfobacteriota</taxon>
        <taxon>Desulfovibrionia</taxon>
        <taxon>Desulfovibrionales</taxon>
        <taxon>Desulfovibrionaceae</taxon>
        <taxon>Solidesulfovibrio</taxon>
    </lineage>
</organism>
<evidence type="ECO:0000259" key="1">
    <source>
        <dbReference type="PROSITE" id="PS50851"/>
    </source>
</evidence>
<dbReference type="Pfam" id="PF01584">
    <property type="entry name" value="CheW"/>
    <property type="match status" value="1"/>
</dbReference>
<dbReference type="GO" id="GO:0007165">
    <property type="term" value="P:signal transduction"/>
    <property type="evidence" value="ECO:0007669"/>
    <property type="project" value="InterPro"/>
</dbReference>
<dbReference type="Gene3D" id="2.40.50.180">
    <property type="entry name" value="CheA-289, Domain 4"/>
    <property type="match status" value="1"/>
</dbReference>
<accession>K6GDC1</accession>
<dbReference type="PROSITE" id="PS50851">
    <property type="entry name" value="CHEW"/>
    <property type="match status" value="1"/>
</dbReference>
<dbReference type="Gene3D" id="2.30.30.40">
    <property type="entry name" value="SH3 Domains"/>
    <property type="match status" value="1"/>
</dbReference>
<dbReference type="InterPro" id="IPR002545">
    <property type="entry name" value="CheW-lke_dom"/>
</dbReference>
<protein>
    <submittedName>
        <fullName evidence="2">Chemotaxis signal transduction protein</fullName>
    </submittedName>
</protein>
<evidence type="ECO:0000313" key="2">
    <source>
        <dbReference type="EMBL" id="EKO39074.1"/>
    </source>
</evidence>
<dbReference type="PANTHER" id="PTHR22617:SF23">
    <property type="entry name" value="CHEMOTAXIS PROTEIN CHEW"/>
    <property type="match status" value="1"/>
</dbReference>
<name>K6GDC1_9BACT</name>
<dbReference type="GO" id="GO:0005829">
    <property type="term" value="C:cytosol"/>
    <property type="evidence" value="ECO:0007669"/>
    <property type="project" value="TreeGrafter"/>
</dbReference>
<dbReference type="InterPro" id="IPR036061">
    <property type="entry name" value="CheW-like_dom_sf"/>
</dbReference>